<dbReference type="PANTHER" id="PTHR47814:SF1">
    <property type="entry name" value="PEPTIDYL-TRNA HYDROLASE ARFB"/>
    <property type="match status" value="1"/>
</dbReference>
<sequence length="136" mass="15750">MNVNREQLLQELTFKASRSGGKGGQHVNKVSSKVLLSWDVQQSAALTEEQKQRIAERLANRISKEGLLQLDSSIDRSQIRNKELAIERFFLLIEDALKVDKKRIPTKTPKSVILNRLDRKKKQSDKKADRQWRIKD</sequence>
<dbReference type="AlphaFoldDB" id="A0A1H5RSW4"/>
<evidence type="ECO:0000313" key="4">
    <source>
        <dbReference type="Proteomes" id="UP000236731"/>
    </source>
</evidence>
<dbReference type="EMBL" id="FNUT01000001">
    <property type="protein sequence ID" value="SEF40818.1"/>
    <property type="molecule type" value="Genomic_DNA"/>
</dbReference>
<dbReference type="InterPro" id="IPR000352">
    <property type="entry name" value="Pep_chain_release_fac_I"/>
</dbReference>
<keyword evidence="4" id="KW-1185">Reference proteome</keyword>
<reference evidence="4" key="1">
    <citation type="submission" date="2016-10" db="EMBL/GenBank/DDBJ databases">
        <authorList>
            <person name="Varghese N."/>
            <person name="Submissions S."/>
        </authorList>
    </citation>
    <scope>NUCLEOTIDE SEQUENCE [LARGE SCALE GENOMIC DNA]</scope>
    <source>
        <strain evidence="4">DSM 22361</strain>
    </source>
</reference>
<dbReference type="OrthoDB" id="9815709at2"/>
<proteinExistence type="predicted"/>
<dbReference type="GO" id="GO:0004045">
    <property type="term" value="F:peptidyl-tRNA hydrolase activity"/>
    <property type="evidence" value="ECO:0007669"/>
    <property type="project" value="TreeGrafter"/>
</dbReference>
<dbReference type="Proteomes" id="UP000236731">
    <property type="component" value="Unassembled WGS sequence"/>
</dbReference>
<evidence type="ECO:0000313" key="3">
    <source>
        <dbReference type="EMBL" id="SEF40818.1"/>
    </source>
</evidence>
<dbReference type="GO" id="GO:0043022">
    <property type="term" value="F:ribosome binding"/>
    <property type="evidence" value="ECO:0007669"/>
    <property type="project" value="TreeGrafter"/>
</dbReference>
<name>A0A1H5RSW4_9SPHI</name>
<dbReference type="NCBIfam" id="NF006718">
    <property type="entry name" value="PRK09256.1"/>
    <property type="match status" value="1"/>
</dbReference>
<dbReference type="GO" id="GO:0072344">
    <property type="term" value="P:rescue of stalled ribosome"/>
    <property type="evidence" value="ECO:0007669"/>
    <property type="project" value="TreeGrafter"/>
</dbReference>
<organism evidence="3 4">
    <name type="scientific">Sphingobacterium lactis</name>
    <dbReference type="NCBI Taxonomy" id="797291"/>
    <lineage>
        <taxon>Bacteria</taxon>
        <taxon>Pseudomonadati</taxon>
        <taxon>Bacteroidota</taxon>
        <taxon>Sphingobacteriia</taxon>
        <taxon>Sphingobacteriales</taxon>
        <taxon>Sphingobacteriaceae</taxon>
        <taxon>Sphingobacterium</taxon>
    </lineage>
</organism>
<dbReference type="PROSITE" id="PS00745">
    <property type="entry name" value="RF_PROK_I"/>
    <property type="match status" value="1"/>
</dbReference>
<feature type="compositionally biased region" description="Basic and acidic residues" evidence="1">
    <location>
        <begin position="125"/>
        <end position="136"/>
    </location>
</feature>
<protein>
    <submittedName>
        <fullName evidence="3">Ribosome-associated protein</fullName>
    </submittedName>
</protein>
<dbReference type="Pfam" id="PF00472">
    <property type="entry name" value="RF-1"/>
    <property type="match status" value="1"/>
</dbReference>
<accession>A0A1H5RSW4</accession>
<evidence type="ECO:0000259" key="2">
    <source>
        <dbReference type="PROSITE" id="PS00745"/>
    </source>
</evidence>
<feature type="domain" description="Prokaryotic-type class I peptide chain release factors" evidence="2">
    <location>
        <begin position="18"/>
        <end position="34"/>
    </location>
</feature>
<dbReference type="GO" id="GO:0003747">
    <property type="term" value="F:translation release factor activity"/>
    <property type="evidence" value="ECO:0007669"/>
    <property type="project" value="InterPro"/>
</dbReference>
<feature type="region of interest" description="Disordered" evidence="1">
    <location>
        <begin position="117"/>
        <end position="136"/>
    </location>
</feature>
<gene>
    <name evidence="3" type="ORF">SAMN05421877_10139</name>
</gene>
<dbReference type="PANTHER" id="PTHR47814">
    <property type="entry name" value="PEPTIDYL-TRNA HYDROLASE ARFB"/>
    <property type="match status" value="1"/>
</dbReference>
<dbReference type="Gene3D" id="3.30.160.20">
    <property type="match status" value="1"/>
</dbReference>
<evidence type="ECO:0000256" key="1">
    <source>
        <dbReference type="SAM" id="MobiDB-lite"/>
    </source>
</evidence>
<dbReference type="RefSeq" id="WP_103904720.1">
    <property type="nucleotide sequence ID" value="NZ_CP049246.1"/>
</dbReference>
<dbReference type="SUPFAM" id="SSF110916">
    <property type="entry name" value="Peptidyl-tRNA hydrolase domain-like"/>
    <property type="match status" value="1"/>
</dbReference>